<organism evidence="9 10">
    <name type="scientific">Coptis chinensis</name>
    <dbReference type="NCBI Taxonomy" id="261450"/>
    <lineage>
        <taxon>Eukaryota</taxon>
        <taxon>Viridiplantae</taxon>
        <taxon>Streptophyta</taxon>
        <taxon>Embryophyta</taxon>
        <taxon>Tracheophyta</taxon>
        <taxon>Spermatophyta</taxon>
        <taxon>Magnoliopsida</taxon>
        <taxon>Ranunculales</taxon>
        <taxon>Ranunculaceae</taxon>
        <taxon>Coptidoideae</taxon>
        <taxon>Coptis</taxon>
    </lineage>
</organism>
<dbReference type="PANTHER" id="PTHR45658">
    <property type="entry name" value="GATA TRANSCRIPTION FACTOR"/>
    <property type="match status" value="1"/>
</dbReference>
<keyword evidence="3 6" id="KW-0863">Zinc-finger</keyword>
<dbReference type="CDD" id="cd00202">
    <property type="entry name" value="ZnF_GATA"/>
    <property type="match status" value="1"/>
</dbReference>
<sequence>MGVGTIGRSCLFDFNLEDLGIDEEEVNSGTFESELCVPQDPIAELEWFPNFKDDWISFNDLSIISEERSASRPTKNKEKEDYKEPRPPLVENFVRVEERKVVPTKKPRSKRIIHPAPSWSNYFSSSNAEKLFEKAYPYQAPSWSPSFSSSDCQKLSEKKFSENENTYPCAPSWSTPFSGGKVSKKRVSENEHTYYPYEKRSCTHCGVESTPQWRIGPLGPRTLCNACGVRYKSGRLLPEYRPMNSPSFDSHIHSNSHKKIVKMRGRGL</sequence>
<feature type="region of interest" description="Disordered" evidence="7">
    <location>
        <begin position="248"/>
        <end position="268"/>
    </location>
</feature>
<dbReference type="InterPro" id="IPR000679">
    <property type="entry name" value="Znf_GATA"/>
</dbReference>
<evidence type="ECO:0000256" key="6">
    <source>
        <dbReference type="PROSITE-ProRule" id="PRU00094"/>
    </source>
</evidence>
<evidence type="ECO:0000256" key="3">
    <source>
        <dbReference type="ARBA" id="ARBA00022771"/>
    </source>
</evidence>
<dbReference type="SMART" id="SM00401">
    <property type="entry name" value="ZnF_GATA"/>
    <property type="match status" value="1"/>
</dbReference>
<dbReference type="AlphaFoldDB" id="A0A835I5T9"/>
<evidence type="ECO:0000256" key="1">
    <source>
        <dbReference type="ARBA" id="ARBA00005694"/>
    </source>
</evidence>
<keyword evidence="5" id="KW-0010">Activator</keyword>
<evidence type="ECO:0000313" key="10">
    <source>
        <dbReference type="Proteomes" id="UP000631114"/>
    </source>
</evidence>
<dbReference type="FunFam" id="3.30.50.10:FF:000038">
    <property type="entry name" value="GATA transcription factor 14"/>
    <property type="match status" value="1"/>
</dbReference>
<evidence type="ECO:0000313" key="9">
    <source>
        <dbReference type="EMBL" id="KAF9609733.1"/>
    </source>
</evidence>
<dbReference type="GO" id="GO:0008270">
    <property type="term" value="F:zinc ion binding"/>
    <property type="evidence" value="ECO:0007669"/>
    <property type="project" value="UniProtKB-KW"/>
</dbReference>
<dbReference type="Gene3D" id="3.30.50.10">
    <property type="entry name" value="Erythroid Transcription Factor GATA-1, subunit A"/>
    <property type="match status" value="1"/>
</dbReference>
<reference evidence="9 10" key="1">
    <citation type="submission" date="2020-10" db="EMBL/GenBank/DDBJ databases">
        <title>The Coptis chinensis genome and diversification of protoberbering-type alkaloids.</title>
        <authorList>
            <person name="Wang B."/>
            <person name="Shu S."/>
            <person name="Song C."/>
            <person name="Liu Y."/>
        </authorList>
    </citation>
    <scope>NUCLEOTIDE SEQUENCE [LARGE SCALE GENOMIC DNA]</scope>
    <source>
        <strain evidence="9">HL-2020</strain>
        <tissue evidence="9">Leaf</tissue>
    </source>
</reference>
<dbReference type="InterPro" id="IPR013088">
    <property type="entry name" value="Znf_NHR/GATA"/>
</dbReference>
<dbReference type="SUPFAM" id="SSF57716">
    <property type="entry name" value="Glucocorticoid receptor-like (DNA-binding domain)"/>
    <property type="match status" value="1"/>
</dbReference>
<dbReference type="GO" id="GO:0043565">
    <property type="term" value="F:sequence-specific DNA binding"/>
    <property type="evidence" value="ECO:0007669"/>
    <property type="project" value="InterPro"/>
</dbReference>
<dbReference type="GO" id="GO:0006355">
    <property type="term" value="P:regulation of DNA-templated transcription"/>
    <property type="evidence" value="ECO:0007669"/>
    <property type="project" value="InterPro"/>
</dbReference>
<dbReference type="Proteomes" id="UP000631114">
    <property type="component" value="Unassembled WGS sequence"/>
</dbReference>
<feature type="domain" description="GATA-type" evidence="8">
    <location>
        <begin position="196"/>
        <end position="232"/>
    </location>
</feature>
<feature type="compositionally biased region" description="Basic residues" evidence="7">
    <location>
        <begin position="254"/>
        <end position="268"/>
    </location>
</feature>
<protein>
    <recommendedName>
        <fullName evidence="8">GATA-type domain-containing protein</fullName>
    </recommendedName>
</protein>
<dbReference type="PANTHER" id="PTHR45658:SF46">
    <property type="entry name" value="GATA TRANSCRIPTION FACTOR 4"/>
    <property type="match status" value="1"/>
</dbReference>
<gene>
    <name evidence="9" type="ORF">IFM89_018181</name>
</gene>
<dbReference type="GO" id="GO:0005634">
    <property type="term" value="C:nucleus"/>
    <property type="evidence" value="ECO:0007669"/>
    <property type="project" value="TreeGrafter"/>
</dbReference>
<name>A0A835I5T9_9MAGN</name>
<keyword evidence="2" id="KW-0479">Metal-binding</keyword>
<dbReference type="PROSITE" id="PS50114">
    <property type="entry name" value="GATA_ZN_FINGER_2"/>
    <property type="match status" value="1"/>
</dbReference>
<proteinExistence type="inferred from homology"/>
<evidence type="ECO:0000256" key="7">
    <source>
        <dbReference type="SAM" id="MobiDB-lite"/>
    </source>
</evidence>
<dbReference type="Pfam" id="PF00320">
    <property type="entry name" value="GATA"/>
    <property type="match status" value="1"/>
</dbReference>
<evidence type="ECO:0000256" key="2">
    <source>
        <dbReference type="ARBA" id="ARBA00022723"/>
    </source>
</evidence>
<keyword evidence="10" id="KW-1185">Reference proteome</keyword>
<evidence type="ECO:0000259" key="8">
    <source>
        <dbReference type="PROSITE" id="PS50114"/>
    </source>
</evidence>
<dbReference type="EMBL" id="JADFTS010000004">
    <property type="protein sequence ID" value="KAF9609733.1"/>
    <property type="molecule type" value="Genomic_DNA"/>
</dbReference>
<accession>A0A835I5T9</accession>
<evidence type="ECO:0000256" key="5">
    <source>
        <dbReference type="ARBA" id="ARBA00023159"/>
    </source>
</evidence>
<evidence type="ECO:0000256" key="4">
    <source>
        <dbReference type="ARBA" id="ARBA00022833"/>
    </source>
</evidence>
<dbReference type="InterPro" id="IPR051140">
    <property type="entry name" value="GATA_TF"/>
</dbReference>
<comment type="caution">
    <text evidence="9">The sequence shown here is derived from an EMBL/GenBank/DDBJ whole genome shotgun (WGS) entry which is preliminary data.</text>
</comment>
<dbReference type="GO" id="GO:0030154">
    <property type="term" value="P:cell differentiation"/>
    <property type="evidence" value="ECO:0007669"/>
    <property type="project" value="TreeGrafter"/>
</dbReference>
<dbReference type="OrthoDB" id="2162994at2759"/>
<keyword evidence="4" id="KW-0862">Zinc</keyword>
<comment type="similarity">
    <text evidence="1">Belongs to the type IV zinc-finger family. Class A subfamily.</text>
</comment>